<name>A0A120EZ76_XANCT</name>
<evidence type="ECO:0000313" key="1">
    <source>
        <dbReference type="EMBL" id="KWV17121.1"/>
    </source>
</evidence>
<reference evidence="1 2" key="1">
    <citation type="submission" date="2015-11" db="EMBL/GenBank/DDBJ databases">
        <title>Long Read and Single Molecule DNA Sequencing Simplifies Genome Assembly and TAL Effector Gene Analysis of Xanthomonas translucens.</title>
        <authorList>
            <person name="Peng Z."/>
            <person name="Hu Y."/>
            <person name="Xie J."/>
            <person name="Potnis N."/>
            <person name="Akhunova A."/>
            <person name="Jones J."/>
            <person name="Liu Z."/>
            <person name="White F."/>
            <person name="Liu S."/>
        </authorList>
    </citation>
    <scope>NUCLEOTIDE SEQUENCE [LARGE SCALE GENOMIC DNA]</scope>
    <source>
        <strain evidence="1 2">B1</strain>
    </source>
</reference>
<organism evidence="1 2">
    <name type="scientific">Xanthomonas campestris pv. translucens</name>
    <dbReference type="NCBI Taxonomy" id="343"/>
    <lineage>
        <taxon>Bacteria</taxon>
        <taxon>Pseudomonadati</taxon>
        <taxon>Pseudomonadota</taxon>
        <taxon>Gammaproteobacteria</taxon>
        <taxon>Lysobacterales</taxon>
        <taxon>Lysobacteraceae</taxon>
        <taxon>Xanthomonas</taxon>
        <taxon>Xanthomonas translucens group</taxon>
    </lineage>
</organism>
<sequence>MELPDDIAWDPTDQWGRDWLRCGRKIVAGVSQTVFEDGRWIARVNRHDETGRALPSAYFRSRGAALRSVERWACAHAERLRVEIATGVRKKLAGVQPSREDKRLARQMRG</sequence>
<evidence type="ECO:0000313" key="2">
    <source>
        <dbReference type="Proteomes" id="UP000055854"/>
    </source>
</evidence>
<protein>
    <submittedName>
        <fullName evidence="1">Uncharacterized protein</fullName>
    </submittedName>
</protein>
<accession>A0A120EZ76</accession>
<dbReference type="OrthoDB" id="9929727at2"/>
<comment type="caution">
    <text evidence="1">The sequence shown here is derived from an EMBL/GenBank/DDBJ whole genome shotgun (WGS) entry which is preliminary data.</text>
</comment>
<proteinExistence type="predicted"/>
<dbReference type="Proteomes" id="UP000055854">
    <property type="component" value="Unassembled WGS sequence"/>
</dbReference>
<dbReference type="AlphaFoldDB" id="A0A120EZ76"/>
<dbReference type="RefSeq" id="WP_060747594.1">
    <property type="nucleotide sequence ID" value="NZ_LNTA01000001.1"/>
</dbReference>
<dbReference type="EMBL" id="LNTA01000001">
    <property type="protein sequence ID" value="KWV17121.1"/>
    <property type="molecule type" value="Genomic_DNA"/>
</dbReference>
<gene>
    <name evidence="1" type="ORF">ATB53_00115</name>
</gene>